<evidence type="ECO:0000256" key="7">
    <source>
        <dbReference type="ARBA" id="ARBA00022927"/>
    </source>
</evidence>
<dbReference type="InterPro" id="IPR051045">
    <property type="entry name" value="TonB-dependent_transducer"/>
</dbReference>
<evidence type="ECO:0000313" key="14">
    <source>
        <dbReference type="Proteomes" id="UP000015525"/>
    </source>
</evidence>
<dbReference type="EMBL" id="ATHO01000025">
    <property type="protein sequence ID" value="EQB11195.1"/>
    <property type="molecule type" value="Genomic_DNA"/>
</dbReference>
<organism evidence="13 14">
    <name type="scientific">Sphingobium quisquiliarum P25</name>
    <dbReference type="NCBI Taxonomy" id="1329909"/>
    <lineage>
        <taxon>Bacteria</taxon>
        <taxon>Pseudomonadati</taxon>
        <taxon>Pseudomonadota</taxon>
        <taxon>Alphaproteobacteria</taxon>
        <taxon>Sphingomonadales</taxon>
        <taxon>Sphingomonadaceae</taxon>
        <taxon>Sphingobium</taxon>
    </lineage>
</organism>
<evidence type="ECO:0000256" key="5">
    <source>
        <dbReference type="ARBA" id="ARBA00022519"/>
    </source>
</evidence>
<dbReference type="PROSITE" id="PS52015">
    <property type="entry name" value="TONB_CTD"/>
    <property type="match status" value="1"/>
</dbReference>
<feature type="region of interest" description="Disordered" evidence="10">
    <location>
        <begin position="1"/>
        <end position="45"/>
    </location>
</feature>
<dbReference type="SUPFAM" id="SSF74653">
    <property type="entry name" value="TolA/TonB C-terminal domain"/>
    <property type="match status" value="1"/>
</dbReference>
<dbReference type="GO" id="GO:0015031">
    <property type="term" value="P:protein transport"/>
    <property type="evidence" value="ECO:0007669"/>
    <property type="project" value="UniProtKB-KW"/>
</dbReference>
<evidence type="ECO:0000256" key="11">
    <source>
        <dbReference type="SAM" id="Phobius"/>
    </source>
</evidence>
<keyword evidence="4" id="KW-1003">Cell membrane</keyword>
<accession>T0IHL7</accession>
<dbReference type="InterPro" id="IPR037682">
    <property type="entry name" value="TonB_C"/>
</dbReference>
<evidence type="ECO:0000256" key="8">
    <source>
        <dbReference type="ARBA" id="ARBA00022989"/>
    </source>
</evidence>
<protein>
    <recommendedName>
        <fullName evidence="12">TonB C-terminal domain-containing protein</fullName>
    </recommendedName>
</protein>
<gene>
    <name evidence="13" type="ORF">L288_03505</name>
</gene>
<reference evidence="13 14" key="1">
    <citation type="journal article" date="2013" name="Genome Announc.">
        <title>Draft Genome Sequence of Sphingobium quisquiliarum Strain P25T, a Novel Hexachlorocyclohexane (HCH)-Degrading Bacterium Isolated from an HCH Dumpsite.</title>
        <authorList>
            <person name="Kumar Singh A."/>
            <person name="Sangwan N."/>
            <person name="Sharma A."/>
            <person name="Gupta V."/>
            <person name="Khurana J.P."/>
            <person name="Lal R."/>
        </authorList>
    </citation>
    <scope>NUCLEOTIDE SEQUENCE [LARGE SCALE GENOMIC DNA]</scope>
    <source>
        <strain evidence="13 14">P25</strain>
    </source>
</reference>
<feature type="region of interest" description="Disordered" evidence="10">
    <location>
        <begin position="86"/>
        <end position="108"/>
    </location>
</feature>
<comment type="subcellular location">
    <subcellularLocation>
        <location evidence="1">Cell inner membrane</location>
        <topology evidence="1">Single-pass membrane protein</topology>
        <orientation evidence="1">Periplasmic side</orientation>
    </subcellularLocation>
</comment>
<evidence type="ECO:0000256" key="10">
    <source>
        <dbReference type="SAM" id="MobiDB-lite"/>
    </source>
</evidence>
<evidence type="ECO:0000256" key="1">
    <source>
        <dbReference type="ARBA" id="ARBA00004383"/>
    </source>
</evidence>
<keyword evidence="8 11" id="KW-1133">Transmembrane helix</keyword>
<dbReference type="GO" id="GO:0055085">
    <property type="term" value="P:transmembrane transport"/>
    <property type="evidence" value="ECO:0007669"/>
    <property type="project" value="InterPro"/>
</dbReference>
<feature type="transmembrane region" description="Helical" evidence="11">
    <location>
        <begin position="50"/>
        <end position="68"/>
    </location>
</feature>
<evidence type="ECO:0000313" key="13">
    <source>
        <dbReference type="EMBL" id="EQB11195.1"/>
    </source>
</evidence>
<keyword evidence="9 11" id="KW-0472">Membrane</keyword>
<dbReference type="GO" id="GO:0098797">
    <property type="term" value="C:plasma membrane protein complex"/>
    <property type="evidence" value="ECO:0007669"/>
    <property type="project" value="TreeGrafter"/>
</dbReference>
<keyword evidence="14" id="KW-1185">Reference proteome</keyword>
<keyword evidence="5" id="KW-0997">Cell inner membrane</keyword>
<proteinExistence type="inferred from homology"/>
<evidence type="ECO:0000256" key="3">
    <source>
        <dbReference type="ARBA" id="ARBA00022448"/>
    </source>
</evidence>
<dbReference type="PATRIC" id="fig|1329909.3.peg.663"/>
<keyword evidence="6 11" id="KW-0812">Transmembrane</keyword>
<dbReference type="NCBIfam" id="TIGR01352">
    <property type="entry name" value="tonB_Cterm"/>
    <property type="match status" value="1"/>
</dbReference>
<feature type="domain" description="TonB C-terminal" evidence="12">
    <location>
        <begin position="161"/>
        <end position="255"/>
    </location>
</feature>
<dbReference type="GO" id="GO:0031992">
    <property type="term" value="F:energy transducer activity"/>
    <property type="evidence" value="ECO:0007669"/>
    <property type="project" value="TreeGrafter"/>
</dbReference>
<feature type="compositionally biased region" description="Pro residues" evidence="10">
    <location>
        <begin position="18"/>
        <end position="29"/>
    </location>
</feature>
<feature type="region of interest" description="Disordered" evidence="10">
    <location>
        <begin position="156"/>
        <end position="178"/>
    </location>
</feature>
<feature type="compositionally biased region" description="Low complexity" evidence="10">
    <location>
        <begin position="30"/>
        <end position="40"/>
    </location>
</feature>
<dbReference type="Pfam" id="PF03544">
    <property type="entry name" value="TonB_C"/>
    <property type="match status" value="1"/>
</dbReference>
<keyword evidence="7" id="KW-0653">Protein transport</keyword>
<dbReference type="InterPro" id="IPR006260">
    <property type="entry name" value="TonB/TolA_C"/>
</dbReference>
<keyword evidence="3" id="KW-0813">Transport</keyword>
<evidence type="ECO:0000256" key="4">
    <source>
        <dbReference type="ARBA" id="ARBA00022475"/>
    </source>
</evidence>
<dbReference type="Proteomes" id="UP000015525">
    <property type="component" value="Unassembled WGS sequence"/>
</dbReference>
<evidence type="ECO:0000256" key="9">
    <source>
        <dbReference type="ARBA" id="ARBA00023136"/>
    </source>
</evidence>
<sequence>MLSVANRVIDAEEEGLLSPPPASPIPTSTPTPATASAPASRYGQSRSPNWPVIAFILAIHAVAIMAIMHVRHQVQRREEAHLAVVNLTPPAPPPPAEDTPPPPPSKPQIVAPAPVVKLPAPAPQVATTPVPPPVAINAPAVNAPAPPAIFAAPSPPSTVQGGDLSAQMVSGKPPRYPIESRRKREQGTVVLALTVGTDGTVEAISIARSSGFSRLDDAARDAVRKWRWRPLMQQGQAVRVKGVVEIPFVLQTTSA</sequence>
<feature type="compositionally biased region" description="Pro residues" evidence="10">
    <location>
        <begin position="89"/>
        <end position="106"/>
    </location>
</feature>
<evidence type="ECO:0000259" key="12">
    <source>
        <dbReference type="PROSITE" id="PS52015"/>
    </source>
</evidence>
<dbReference type="Gene3D" id="3.30.1150.10">
    <property type="match status" value="1"/>
</dbReference>
<dbReference type="PANTHER" id="PTHR33446:SF2">
    <property type="entry name" value="PROTEIN TONB"/>
    <property type="match status" value="1"/>
</dbReference>
<comment type="caution">
    <text evidence="13">The sequence shown here is derived from an EMBL/GenBank/DDBJ whole genome shotgun (WGS) entry which is preliminary data.</text>
</comment>
<comment type="similarity">
    <text evidence="2">Belongs to the TonB family.</text>
</comment>
<dbReference type="RefSeq" id="WP_021237006.1">
    <property type="nucleotide sequence ID" value="NZ_ATHO01000025.1"/>
</dbReference>
<name>T0IHL7_9SPHN</name>
<dbReference type="AlphaFoldDB" id="T0IHL7"/>
<evidence type="ECO:0000256" key="2">
    <source>
        <dbReference type="ARBA" id="ARBA00006555"/>
    </source>
</evidence>
<evidence type="ECO:0000256" key="6">
    <source>
        <dbReference type="ARBA" id="ARBA00022692"/>
    </source>
</evidence>
<dbReference type="PANTHER" id="PTHR33446">
    <property type="entry name" value="PROTEIN TONB-RELATED"/>
    <property type="match status" value="1"/>
</dbReference>